<sequence length="348" mass="36434">MILAGDIGGTRARLALFEPGAETACFERTLPSRDHADFATLLAAFLDLAGQRRGAQGRTIEAAAFGVAGPVDGEGAEARVRATNLPWTLSAAAIGEQLGGCPVRLVNDLIAVGLGALASPVDTRVNLNPEAAIGDARDHAQGHAAVIAPGTGLGEALFFHDGSRHHPMPSEGGHCDFAPNDERETALLAYLRGRFGGHVSYERVLSGDGFSSLYAFARHAQLGRCASDADEQLAAAADPNARITAWARDGSDECAVIACRLFARILGAEAGNIALKALPTGGVFIAGGLVGHVLPFLREHTLEGFLDKGRFATMLGRLPLWVVADGELGITGARRLAGQQINHTRDER</sequence>
<dbReference type="Gene3D" id="3.40.367.20">
    <property type="match status" value="1"/>
</dbReference>
<keyword evidence="2 4" id="KW-0418">Kinase</keyword>
<dbReference type="Pfam" id="PF02685">
    <property type="entry name" value="Glucokinase"/>
    <property type="match status" value="1"/>
</dbReference>
<proteinExistence type="inferred from homology"/>
<dbReference type="EMBL" id="CP046415">
    <property type="protein sequence ID" value="QGT79590.1"/>
    <property type="molecule type" value="Genomic_DNA"/>
</dbReference>
<comment type="similarity">
    <text evidence="3">Belongs to the bacterial glucokinase family.</text>
</comment>
<evidence type="ECO:0000256" key="1">
    <source>
        <dbReference type="ARBA" id="ARBA00022679"/>
    </source>
</evidence>
<dbReference type="KEGG" id="ghl:GM160_06950"/>
<dbReference type="GO" id="GO:0006096">
    <property type="term" value="P:glycolytic process"/>
    <property type="evidence" value="ECO:0007669"/>
    <property type="project" value="InterPro"/>
</dbReference>
<dbReference type="GO" id="GO:0004340">
    <property type="term" value="F:glucokinase activity"/>
    <property type="evidence" value="ECO:0007669"/>
    <property type="project" value="InterPro"/>
</dbReference>
<dbReference type="GO" id="GO:0005536">
    <property type="term" value="F:D-glucose binding"/>
    <property type="evidence" value="ECO:0007669"/>
    <property type="project" value="InterPro"/>
</dbReference>
<evidence type="ECO:0000256" key="3">
    <source>
        <dbReference type="RuleBase" id="RU004046"/>
    </source>
</evidence>
<dbReference type="PANTHER" id="PTHR47363">
    <property type="entry name" value="GLUCOKINASE"/>
    <property type="match status" value="1"/>
</dbReference>
<evidence type="ECO:0000256" key="2">
    <source>
        <dbReference type="ARBA" id="ARBA00022777"/>
    </source>
</evidence>
<dbReference type="PANTHER" id="PTHR47363:SF1">
    <property type="entry name" value="GLUCOKINASE"/>
    <property type="match status" value="1"/>
</dbReference>
<dbReference type="Gene3D" id="3.30.420.40">
    <property type="match status" value="1"/>
</dbReference>
<dbReference type="InterPro" id="IPR043129">
    <property type="entry name" value="ATPase_NBD"/>
</dbReference>
<reference evidence="4 5" key="1">
    <citation type="submission" date="2019-11" db="EMBL/GenBank/DDBJ databases">
        <authorList>
            <person name="Zhang J."/>
            <person name="Sun C."/>
        </authorList>
    </citation>
    <scope>NUCLEOTIDE SEQUENCE [LARGE SCALE GENOMIC DNA]</scope>
    <source>
        <strain evidence="5">sp2</strain>
    </source>
</reference>
<protein>
    <submittedName>
        <fullName evidence="4">Glucokinase</fullName>
    </submittedName>
</protein>
<evidence type="ECO:0000313" key="5">
    <source>
        <dbReference type="Proteomes" id="UP000427716"/>
    </source>
</evidence>
<organism evidence="4 5">
    <name type="scientific">Guyparkeria halophila</name>
    <dbReference type="NCBI Taxonomy" id="47960"/>
    <lineage>
        <taxon>Bacteria</taxon>
        <taxon>Pseudomonadati</taxon>
        <taxon>Pseudomonadota</taxon>
        <taxon>Gammaproteobacteria</taxon>
        <taxon>Chromatiales</taxon>
        <taxon>Thioalkalibacteraceae</taxon>
        <taxon>Guyparkeria</taxon>
    </lineage>
</organism>
<dbReference type="Proteomes" id="UP000427716">
    <property type="component" value="Chromosome"/>
</dbReference>
<name>A0A6I6D1M3_9GAMM</name>
<keyword evidence="5" id="KW-1185">Reference proteome</keyword>
<dbReference type="CDD" id="cd24008">
    <property type="entry name" value="ASKHA_NBD_GLK"/>
    <property type="match status" value="1"/>
</dbReference>
<dbReference type="GO" id="GO:0005524">
    <property type="term" value="F:ATP binding"/>
    <property type="evidence" value="ECO:0007669"/>
    <property type="project" value="InterPro"/>
</dbReference>
<gene>
    <name evidence="4" type="ORF">GM160_06950</name>
</gene>
<dbReference type="InterPro" id="IPR003836">
    <property type="entry name" value="Glucokinase"/>
</dbReference>
<keyword evidence="1" id="KW-0808">Transferase</keyword>
<dbReference type="SUPFAM" id="SSF53067">
    <property type="entry name" value="Actin-like ATPase domain"/>
    <property type="match status" value="1"/>
</dbReference>
<dbReference type="AlphaFoldDB" id="A0A6I6D1M3"/>
<accession>A0A6I6D1M3</accession>
<evidence type="ECO:0000313" key="4">
    <source>
        <dbReference type="EMBL" id="QGT79590.1"/>
    </source>
</evidence>